<keyword evidence="1" id="KW-0812">Transmembrane</keyword>
<gene>
    <name evidence="2" type="ORF">D0436_21970</name>
</gene>
<organism evidence="2">
    <name type="scientific">Shewanella decolorationis</name>
    <dbReference type="NCBI Taxonomy" id="256839"/>
    <lineage>
        <taxon>Bacteria</taxon>
        <taxon>Pseudomonadati</taxon>
        <taxon>Pseudomonadota</taxon>
        <taxon>Gammaproteobacteria</taxon>
        <taxon>Alteromonadales</taxon>
        <taxon>Shewanellaceae</taxon>
        <taxon>Shewanella</taxon>
    </lineage>
</organism>
<feature type="transmembrane region" description="Helical" evidence="1">
    <location>
        <begin position="45"/>
        <end position="64"/>
    </location>
</feature>
<proteinExistence type="predicted"/>
<dbReference type="AlphaFoldDB" id="A0A5B8R255"/>
<dbReference type="EMBL" id="CP031775">
    <property type="protein sequence ID" value="QDZ92904.1"/>
    <property type="molecule type" value="Genomic_DNA"/>
</dbReference>
<reference evidence="2" key="1">
    <citation type="journal article" date="2019" name="Ecotoxicol. Environ. Saf.">
        <title>Microbial characterization of heavy metal resistant bacterial strains isolated from an electroplating wastewater treatment plant.</title>
        <authorList>
            <person name="Cai X."/>
            <person name="Zheng X."/>
            <person name="Zhang D."/>
            <person name="Iqbal W."/>
            <person name="Liu C."/>
            <person name="Yang B."/>
            <person name="Zhao X."/>
            <person name="Lu X."/>
            <person name="Mao Y."/>
        </authorList>
    </citation>
    <scope>NUCLEOTIDE SEQUENCE [LARGE SCALE GENOMIC DNA]</scope>
    <source>
        <strain evidence="2">Ni1-3</strain>
    </source>
</reference>
<evidence type="ECO:0000256" key="1">
    <source>
        <dbReference type="SAM" id="Phobius"/>
    </source>
</evidence>
<sequence length="233" mass="25699">MAFSGATILESLVKNIKANKFSFLDSLKNKLKNKSLADNSRKRRGLDPVIVSVVSVSVLAYFMYSGGVDRFILWYKLASNADNALLTDPVNVSIRSLDTLAAANPVAKSNLTVQFDGVTTYLADDTKFKISLVFTDYPDCAVVIDGYMAETTGGIKEDSKAHVSCLFYERESIFGTIPLTSITTIQKPGQDNEVNAEQSNQRKYLVDAEPLPMAKMIGWNQLTSSEKIKFGRE</sequence>
<name>A0A5B8R255_9GAMM</name>
<evidence type="ECO:0000313" key="2">
    <source>
        <dbReference type="EMBL" id="QDZ92904.1"/>
    </source>
</evidence>
<accession>A0A5B8R255</accession>
<keyword evidence="1" id="KW-1133">Transmembrane helix</keyword>
<protein>
    <submittedName>
        <fullName evidence="2">Uncharacterized protein</fullName>
    </submittedName>
</protein>
<dbReference type="RefSeq" id="WP_011711519.1">
    <property type="nucleotide sequence ID" value="NZ_CP076856.1"/>
</dbReference>
<keyword evidence="1" id="KW-0472">Membrane</keyword>